<name>A0A2T0X2A6_9RHOB</name>
<dbReference type="Pfam" id="PF00144">
    <property type="entry name" value="Beta-lactamase"/>
    <property type="match status" value="1"/>
</dbReference>
<dbReference type="EMBL" id="PVTT01000002">
    <property type="protein sequence ID" value="PRY93071.1"/>
    <property type="molecule type" value="Genomic_DNA"/>
</dbReference>
<evidence type="ECO:0000313" key="3">
    <source>
        <dbReference type="Proteomes" id="UP000238801"/>
    </source>
</evidence>
<reference evidence="2 3" key="1">
    <citation type="submission" date="2018-03" db="EMBL/GenBank/DDBJ databases">
        <title>Genomic Encyclopedia of Archaeal and Bacterial Type Strains, Phase II (KMG-II): from individual species to whole genera.</title>
        <authorList>
            <person name="Goeker M."/>
        </authorList>
    </citation>
    <scope>NUCLEOTIDE SEQUENCE [LARGE SCALE GENOMIC DNA]</scope>
    <source>
        <strain evidence="2 3">DSM 29318</strain>
    </source>
</reference>
<comment type="caution">
    <text evidence="2">The sequence shown here is derived from an EMBL/GenBank/DDBJ whole genome shotgun (WGS) entry which is preliminary data.</text>
</comment>
<keyword evidence="3" id="KW-1185">Reference proteome</keyword>
<dbReference type="Gene3D" id="3.40.710.10">
    <property type="entry name" value="DD-peptidase/beta-lactamase superfamily"/>
    <property type="match status" value="1"/>
</dbReference>
<dbReference type="SUPFAM" id="SSF56601">
    <property type="entry name" value="beta-lactamase/transpeptidase-like"/>
    <property type="match status" value="1"/>
</dbReference>
<proteinExistence type="predicted"/>
<dbReference type="RefSeq" id="WP_106160700.1">
    <property type="nucleotide sequence ID" value="NZ_PVTT01000002.1"/>
</dbReference>
<sequence>MHDAVLRHCRAIVGGGLAMAAGAAWIAPDGTEGAILWGRVHPEDATGPIDPGLRLRAASITKGALGRLVAVLGLNLGAPHVLPHGPPVTLGGLLSHTDGIRDFAGYLPGPSETPRTLAPRAREAPGPFFYSNLSALVAAQIVEEEAGERIDTLLARHVLRPAGIDGGLNWAGVRDRTRRLPLHQRRGDRLVPSVDGAQWPWDAPALAGGAAIDLGACLPGRDTALLSPHAGLRASLPELARLARLFGADDAAGRLQRKVRWRHDGTNGEAAGGLFPAQALSLTPHDALPGRPVGHAGHALGFSGGAWHGRATGLSFAYGLTGVADATEGLRTEVFLPEEELGFLRLFAEAGPP</sequence>
<dbReference type="Proteomes" id="UP000238801">
    <property type="component" value="Unassembled WGS sequence"/>
</dbReference>
<dbReference type="PANTHER" id="PTHR43283">
    <property type="entry name" value="BETA-LACTAMASE-RELATED"/>
    <property type="match status" value="1"/>
</dbReference>
<organism evidence="2 3">
    <name type="scientific">Hasllibacter halocynthiae</name>
    <dbReference type="NCBI Taxonomy" id="595589"/>
    <lineage>
        <taxon>Bacteria</taxon>
        <taxon>Pseudomonadati</taxon>
        <taxon>Pseudomonadota</taxon>
        <taxon>Alphaproteobacteria</taxon>
        <taxon>Rhodobacterales</taxon>
        <taxon>Roseobacteraceae</taxon>
        <taxon>Hasllibacter</taxon>
    </lineage>
</organism>
<gene>
    <name evidence="2" type="ORF">BCF33_1937</name>
</gene>
<evidence type="ECO:0000259" key="1">
    <source>
        <dbReference type="Pfam" id="PF00144"/>
    </source>
</evidence>
<dbReference type="InterPro" id="IPR050789">
    <property type="entry name" value="Diverse_Enzym_Activities"/>
</dbReference>
<accession>A0A2T0X2A6</accession>
<protein>
    <submittedName>
        <fullName evidence="2">CubicO group peptidase (Beta-lactamase class C family)</fullName>
    </submittedName>
</protein>
<feature type="domain" description="Beta-lactamase-related" evidence="1">
    <location>
        <begin position="15"/>
        <end position="322"/>
    </location>
</feature>
<dbReference type="InterPro" id="IPR001466">
    <property type="entry name" value="Beta-lactam-related"/>
</dbReference>
<dbReference type="OrthoDB" id="119951at2"/>
<dbReference type="AlphaFoldDB" id="A0A2T0X2A6"/>
<dbReference type="InterPro" id="IPR012338">
    <property type="entry name" value="Beta-lactam/transpept-like"/>
</dbReference>
<evidence type="ECO:0000313" key="2">
    <source>
        <dbReference type="EMBL" id="PRY93071.1"/>
    </source>
</evidence>